<evidence type="ECO:0000256" key="1">
    <source>
        <dbReference type="SAM" id="MobiDB-lite"/>
    </source>
</evidence>
<dbReference type="EMBL" id="JARK01001342">
    <property type="protein sequence ID" value="EYC29349.1"/>
    <property type="molecule type" value="Genomic_DNA"/>
</dbReference>
<feature type="region of interest" description="Disordered" evidence="1">
    <location>
        <begin position="20"/>
        <end position="61"/>
    </location>
</feature>
<dbReference type="Proteomes" id="UP000024635">
    <property type="component" value="Unassembled WGS sequence"/>
</dbReference>
<sequence length="91" mass="10334">MHARTIVQYHKQRFAEVRLEISDHKSRMSKRQRETRSAGSRESGRNEIGVDGGDPCTSSKSTRRYCAAQDEIVTAVANLGFLQLFITFDDN</sequence>
<gene>
    <name evidence="2" type="primary">Acey_s0006.g2929</name>
    <name evidence="2" type="ORF">Y032_0006g2929</name>
</gene>
<keyword evidence="3" id="KW-1185">Reference proteome</keyword>
<accession>A0A016VP27</accession>
<evidence type="ECO:0000313" key="3">
    <source>
        <dbReference type="Proteomes" id="UP000024635"/>
    </source>
</evidence>
<feature type="compositionally biased region" description="Basic and acidic residues" evidence="1">
    <location>
        <begin position="20"/>
        <end position="36"/>
    </location>
</feature>
<name>A0A016VP27_9BILA</name>
<dbReference type="AlphaFoldDB" id="A0A016VP27"/>
<reference evidence="3" key="1">
    <citation type="journal article" date="2015" name="Nat. Genet.">
        <title>The genome and transcriptome of the zoonotic hookworm Ancylostoma ceylanicum identify infection-specific gene families.</title>
        <authorList>
            <person name="Schwarz E.M."/>
            <person name="Hu Y."/>
            <person name="Antoshechkin I."/>
            <person name="Miller M.M."/>
            <person name="Sternberg P.W."/>
            <person name="Aroian R.V."/>
        </authorList>
    </citation>
    <scope>NUCLEOTIDE SEQUENCE</scope>
    <source>
        <strain evidence="3">HY135</strain>
    </source>
</reference>
<protein>
    <submittedName>
        <fullName evidence="2">Uncharacterized protein</fullName>
    </submittedName>
</protein>
<proteinExistence type="predicted"/>
<evidence type="ECO:0000313" key="2">
    <source>
        <dbReference type="EMBL" id="EYC29349.1"/>
    </source>
</evidence>
<organism evidence="2 3">
    <name type="scientific">Ancylostoma ceylanicum</name>
    <dbReference type="NCBI Taxonomy" id="53326"/>
    <lineage>
        <taxon>Eukaryota</taxon>
        <taxon>Metazoa</taxon>
        <taxon>Ecdysozoa</taxon>
        <taxon>Nematoda</taxon>
        <taxon>Chromadorea</taxon>
        <taxon>Rhabditida</taxon>
        <taxon>Rhabditina</taxon>
        <taxon>Rhabditomorpha</taxon>
        <taxon>Strongyloidea</taxon>
        <taxon>Ancylostomatidae</taxon>
        <taxon>Ancylostomatinae</taxon>
        <taxon>Ancylostoma</taxon>
    </lineage>
</organism>
<comment type="caution">
    <text evidence="2">The sequence shown here is derived from an EMBL/GenBank/DDBJ whole genome shotgun (WGS) entry which is preliminary data.</text>
</comment>